<dbReference type="EMBL" id="JBHSVR010000001">
    <property type="protein sequence ID" value="MFC6634012.1"/>
    <property type="molecule type" value="Genomic_DNA"/>
</dbReference>
<dbReference type="GO" id="GO:0016787">
    <property type="term" value="F:hydrolase activity"/>
    <property type="evidence" value="ECO:0007669"/>
    <property type="project" value="UniProtKB-KW"/>
</dbReference>
<protein>
    <submittedName>
        <fullName evidence="1">Alpha/beta hydrolase</fullName>
    </submittedName>
</protein>
<dbReference type="RefSeq" id="WP_193190256.1">
    <property type="nucleotide sequence ID" value="NZ_JACZFR010000012.1"/>
</dbReference>
<evidence type="ECO:0000313" key="1">
    <source>
        <dbReference type="EMBL" id="MFC6634012.1"/>
    </source>
</evidence>
<proteinExistence type="predicted"/>
<dbReference type="Gene3D" id="3.40.50.1820">
    <property type="entry name" value="alpha/beta hydrolase"/>
    <property type="match status" value="1"/>
</dbReference>
<evidence type="ECO:0000313" key="2">
    <source>
        <dbReference type="Proteomes" id="UP001596425"/>
    </source>
</evidence>
<name>A0ABW1YR13_9GAMM</name>
<comment type="caution">
    <text evidence="1">The sequence shown here is derived from an EMBL/GenBank/DDBJ whole genome shotgun (WGS) entry which is preliminary data.</text>
</comment>
<accession>A0ABW1YR13</accession>
<keyword evidence="1" id="KW-0378">Hydrolase</keyword>
<dbReference type="InterPro" id="IPR029058">
    <property type="entry name" value="AB_hydrolase_fold"/>
</dbReference>
<dbReference type="PANTHER" id="PTHR43265:SF1">
    <property type="entry name" value="ESTERASE ESTD"/>
    <property type="match status" value="1"/>
</dbReference>
<gene>
    <name evidence="1" type="ORF">ACFQBM_11995</name>
</gene>
<dbReference type="PANTHER" id="PTHR43265">
    <property type="entry name" value="ESTERASE ESTD"/>
    <property type="match status" value="1"/>
</dbReference>
<reference evidence="2" key="1">
    <citation type="journal article" date="2019" name="Int. J. Syst. Evol. Microbiol.">
        <title>The Global Catalogue of Microorganisms (GCM) 10K type strain sequencing project: providing services to taxonomists for standard genome sequencing and annotation.</title>
        <authorList>
            <consortium name="The Broad Institute Genomics Platform"/>
            <consortium name="The Broad Institute Genome Sequencing Center for Infectious Disease"/>
            <person name="Wu L."/>
            <person name="Ma J."/>
        </authorList>
    </citation>
    <scope>NUCLEOTIDE SEQUENCE [LARGE SCALE GENOMIC DNA]</scope>
    <source>
        <strain evidence="2">CGMCC 1.13718</strain>
    </source>
</reference>
<sequence length="314" mass="34058">MQPNLSIAKAATAIFIATLSVLTAAKLVAEPIKKTSKRQDGSSIHWSIEHPAQKEKRGLLLIAQGSGCLPAIRNPVVAQARSVAQGFSTLLVEKYGVSHGDQPQNPMSDCSEEYFAHHTVSQRADDVAQVIGELKDSDWWNGELVLFGGSEGGAVVARLAPRLQPDAVVVFSSGPGESLAVSLPRVIPPEAAKMAHAKFTEARNNPHSAERWGGNSYRWWADVVDDVPVNHLLKSEAPVLLVQGERDQFAPVQSARAARDAYRAASRCELTYWELSDYDHFMTDSDGENHREAVFSRISAWIGSALGGDRPGCP</sequence>
<keyword evidence="2" id="KW-1185">Reference proteome</keyword>
<dbReference type="SUPFAM" id="SSF53474">
    <property type="entry name" value="alpha/beta-Hydrolases"/>
    <property type="match status" value="1"/>
</dbReference>
<organism evidence="1 2">
    <name type="scientific">Microbulbifer taiwanensis</name>
    <dbReference type="NCBI Taxonomy" id="986746"/>
    <lineage>
        <taxon>Bacteria</taxon>
        <taxon>Pseudomonadati</taxon>
        <taxon>Pseudomonadota</taxon>
        <taxon>Gammaproteobacteria</taxon>
        <taxon>Cellvibrionales</taxon>
        <taxon>Microbulbiferaceae</taxon>
        <taxon>Microbulbifer</taxon>
    </lineage>
</organism>
<dbReference type="Proteomes" id="UP001596425">
    <property type="component" value="Unassembled WGS sequence"/>
</dbReference>
<dbReference type="InterPro" id="IPR053145">
    <property type="entry name" value="AB_hydrolase_Est10"/>
</dbReference>